<dbReference type="InterPro" id="IPR039421">
    <property type="entry name" value="Type_1_exporter"/>
</dbReference>
<feature type="region of interest" description="Disordered" evidence="9">
    <location>
        <begin position="1"/>
        <end position="59"/>
    </location>
</feature>
<keyword evidence="5" id="KW-0547">Nucleotide-binding</keyword>
<dbReference type="CDD" id="cd18578">
    <property type="entry name" value="ABC_6TM_Pgp_ABCB1_D2_like"/>
    <property type="match status" value="1"/>
</dbReference>
<dbReference type="PROSITE" id="PS00211">
    <property type="entry name" value="ABC_TRANSPORTER_1"/>
    <property type="match status" value="2"/>
</dbReference>
<dbReference type="GO" id="GO:0090374">
    <property type="term" value="P:oligopeptide export from mitochondrion"/>
    <property type="evidence" value="ECO:0007669"/>
    <property type="project" value="TreeGrafter"/>
</dbReference>
<dbReference type="InterPro" id="IPR011527">
    <property type="entry name" value="ABC1_TM_dom"/>
</dbReference>
<feature type="transmembrane region" description="Helical" evidence="10">
    <location>
        <begin position="728"/>
        <end position="752"/>
    </location>
</feature>
<feature type="domain" description="ABC transmembrane type-1" evidence="12">
    <location>
        <begin position="85"/>
        <end position="374"/>
    </location>
</feature>
<name>A0A8J2I8M1_9PLEO</name>
<evidence type="ECO:0000256" key="8">
    <source>
        <dbReference type="ARBA" id="ARBA00023136"/>
    </source>
</evidence>
<dbReference type="SMART" id="SM00382">
    <property type="entry name" value="AAA"/>
    <property type="match status" value="2"/>
</dbReference>
<feature type="transmembrane region" description="Helical" evidence="10">
    <location>
        <begin position="853"/>
        <end position="871"/>
    </location>
</feature>
<evidence type="ECO:0000256" key="9">
    <source>
        <dbReference type="SAM" id="MobiDB-lite"/>
    </source>
</evidence>
<dbReference type="PROSITE" id="PS50929">
    <property type="entry name" value="ABC_TM1F"/>
    <property type="match status" value="2"/>
</dbReference>
<comment type="caution">
    <text evidence="13">The sequence shown here is derived from an EMBL/GenBank/DDBJ whole genome shotgun (WGS) entry which is preliminary data.</text>
</comment>
<dbReference type="InterPro" id="IPR027417">
    <property type="entry name" value="P-loop_NTPase"/>
</dbReference>
<keyword evidence="3" id="KW-0813">Transport</keyword>
<dbReference type="Proteomes" id="UP000676310">
    <property type="component" value="Unassembled WGS sequence"/>
</dbReference>
<evidence type="ECO:0000256" key="3">
    <source>
        <dbReference type="ARBA" id="ARBA00022448"/>
    </source>
</evidence>
<organism evidence="13 14">
    <name type="scientific">Alternaria atra</name>
    <dbReference type="NCBI Taxonomy" id="119953"/>
    <lineage>
        <taxon>Eukaryota</taxon>
        <taxon>Fungi</taxon>
        <taxon>Dikarya</taxon>
        <taxon>Ascomycota</taxon>
        <taxon>Pezizomycotina</taxon>
        <taxon>Dothideomycetes</taxon>
        <taxon>Pleosporomycetidae</taxon>
        <taxon>Pleosporales</taxon>
        <taxon>Pleosporineae</taxon>
        <taxon>Pleosporaceae</taxon>
        <taxon>Alternaria</taxon>
        <taxon>Alternaria sect. Ulocladioides</taxon>
    </lineage>
</organism>
<feature type="domain" description="ABC transporter" evidence="11">
    <location>
        <begin position="409"/>
        <end position="653"/>
    </location>
</feature>
<evidence type="ECO:0000259" key="12">
    <source>
        <dbReference type="PROSITE" id="PS50929"/>
    </source>
</evidence>
<proteinExistence type="inferred from homology"/>
<dbReference type="InterPro" id="IPR036640">
    <property type="entry name" value="ABC1_TM_sf"/>
</dbReference>
<dbReference type="InterPro" id="IPR017871">
    <property type="entry name" value="ABC_transporter-like_CS"/>
</dbReference>
<keyword evidence="4 10" id="KW-0812">Transmembrane</keyword>
<dbReference type="SUPFAM" id="SSF52540">
    <property type="entry name" value="P-loop containing nucleoside triphosphate hydrolases"/>
    <property type="match status" value="2"/>
</dbReference>
<dbReference type="Gene3D" id="1.20.1560.10">
    <property type="entry name" value="ABC transporter type 1, transmembrane domain"/>
    <property type="match status" value="1"/>
</dbReference>
<feature type="transmembrane region" description="Helical" evidence="10">
    <location>
        <begin position="309"/>
        <end position="334"/>
    </location>
</feature>
<dbReference type="GO" id="GO:0016887">
    <property type="term" value="F:ATP hydrolysis activity"/>
    <property type="evidence" value="ECO:0007669"/>
    <property type="project" value="InterPro"/>
</dbReference>
<dbReference type="FunFam" id="3.40.50.300:FF:000251">
    <property type="entry name" value="ABC transporter B family member 19"/>
    <property type="match status" value="1"/>
</dbReference>
<dbReference type="GeneID" id="67022180"/>
<evidence type="ECO:0000256" key="10">
    <source>
        <dbReference type="SAM" id="Phobius"/>
    </source>
</evidence>
<sequence length="1297" mass="142068">MAGNHNTPSITRHSSDTMEETVERPLATICIPDQVDAEKPAAVDDGESNKDPKEKRKKEEREGSLKDYFRIFTYASTADRILYSLGLTGAVVVGAALPLMTLVFGKSTAEFNQQATGQDSSTFTSTINSLVLYFLYIFAARFVIGYLGTLCICIAAARTTCALREDFLDKLLRQDVAHFDKDGSGSAATQVTTNGNRINQGIAEKLYTCVQGISLFFSGFIVALAVQWKLALIVMSIIPAIFLVTGVCIGLDVPIEARVTKIYSQAGTLAQDAISSIRTIHAFGAHQKIVDGYETYLQNAHKEGNKKSVIYGVLFSGQTFLVMSGTSLAFWQGFRMFQSGEIGDVGKVFTVVLSVVLGATATLLIFPQLQAFTNASSAAGELFFIIDSPLTLDPLSTEGMQPSSCNGEIIVDDLNFAYPARSSAQVLRGLSLSIPAGKTTALVGPSGCGKSTLVGLLERWYQPTSGRILLDGRDVSEYNTKWLRSNIRLIQQEPTLFQGTIFENIVKGLIGDQKDLPAEKQMELVQEACKNSNAHDFIETLPQGYHTQVGERASMLSGGQRQRIAIARSIISNPKILLFDEATSALDPRAEKVVQSALNRVSINKTTLVIAHKLATVMAADNIIVMKDGQIYEQGTHHELVESDGLYAAMVRAQDLGTKVNDEDVQRELLETEGVEDSLHRKATLQRTQSQYNTIELEREVEQLAAGTLGYSLIKCIWIMLKENVDLYYWYAATIVGGIIGGGTYPAQAIIFSHLVRVFTLQGSEAQEQANFWALMFFVLALANLFAYFTIGLACNSIGQTLTHRYRREMIERIVSFDQDFFDRPENSSGALTSKLSSAPTALQELMSANLGLMFNILVNITASSALGIAYGWKLGLTLVFGGLTIIVAAGYYRIRIDQKLEAATEEQFSGSAGLATEAVTSIRTVSMLTLETSIMRQYSDTLQAITGKVIKSLVFALIPYALSQSADFLVMALGFWYGSRLIARGEYDTSQFFVIFIAIVFGGQGVAQFFMYSTSITKAKGAANYILWLRTVKPNIRESDETKGKGPSTDGAIAMEGVEFRYKQRNASRVLRGISMKIKPGIFAAFVGPSGCGKSTVVSLLLRFYDPISGRITLDDQDISLMSPHLYRRYMSLVQQEPPLYLGSVRENIALGLEHEPSDAEIQEACRQANVLEFVASLPEGLQTPCGSKGLQFSGGQRQRIAIARALIRQPQLLLLDEATSALDTQSERVVQQALDEAAMTRTTIAVAHRLSTIRHADIIFVMEDGTIAEMGTHEELQRLRGRYFATCLAQSLDQA</sequence>
<comment type="subcellular location">
    <subcellularLocation>
        <location evidence="1">Membrane</location>
        <topology evidence="1">Multi-pass membrane protein</topology>
    </subcellularLocation>
</comment>
<evidence type="ECO:0000256" key="5">
    <source>
        <dbReference type="ARBA" id="ARBA00022741"/>
    </source>
</evidence>
<dbReference type="GO" id="GO:0005743">
    <property type="term" value="C:mitochondrial inner membrane"/>
    <property type="evidence" value="ECO:0007669"/>
    <property type="project" value="TreeGrafter"/>
</dbReference>
<keyword evidence="7 10" id="KW-1133">Transmembrane helix</keyword>
<accession>A0A8J2I8M1</accession>
<dbReference type="PANTHER" id="PTHR43394:SF27">
    <property type="entry name" value="ATP-DEPENDENT TRANSLOCASE ABCB1-LIKE"/>
    <property type="match status" value="1"/>
</dbReference>
<feature type="transmembrane region" description="Helical" evidence="10">
    <location>
        <begin position="346"/>
        <end position="366"/>
    </location>
</feature>
<dbReference type="Pfam" id="PF00005">
    <property type="entry name" value="ABC_tran"/>
    <property type="match status" value="2"/>
</dbReference>
<evidence type="ECO:0000313" key="13">
    <source>
        <dbReference type="EMBL" id="CAG5181931.1"/>
    </source>
</evidence>
<dbReference type="GO" id="GO:0015421">
    <property type="term" value="F:ABC-type oligopeptide transporter activity"/>
    <property type="evidence" value="ECO:0007669"/>
    <property type="project" value="TreeGrafter"/>
</dbReference>
<protein>
    <recommendedName>
        <fullName evidence="15">ABC transporter</fullName>
    </recommendedName>
</protein>
<evidence type="ECO:0000313" key="14">
    <source>
        <dbReference type="Proteomes" id="UP000676310"/>
    </source>
</evidence>
<feature type="compositionally biased region" description="Polar residues" evidence="9">
    <location>
        <begin position="1"/>
        <end position="12"/>
    </location>
</feature>
<feature type="transmembrane region" description="Helical" evidence="10">
    <location>
        <begin position="954"/>
        <end position="979"/>
    </location>
</feature>
<dbReference type="RefSeq" id="XP_043173478.1">
    <property type="nucleotide sequence ID" value="XM_043317543.1"/>
</dbReference>
<feature type="domain" description="ABC transmembrane type-1" evidence="12">
    <location>
        <begin position="732"/>
        <end position="1019"/>
    </location>
</feature>
<feature type="transmembrane region" description="Helical" evidence="10">
    <location>
        <begin position="991"/>
        <end position="1013"/>
    </location>
</feature>
<keyword evidence="14" id="KW-1185">Reference proteome</keyword>
<dbReference type="SUPFAM" id="SSF90123">
    <property type="entry name" value="ABC transporter transmembrane region"/>
    <property type="match status" value="2"/>
</dbReference>
<dbReference type="Gene3D" id="3.40.50.300">
    <property type="entry name" value="P-loop containing nucleotide triphosphate hydrolases"/>
    <property type="match status" value="2"/>
</dbReference>
<feature type="transmembrane region" description="Helical" evidence="10">
    <location>
        <begin position="877"/>
        <end position="895"/>
    </location>
</feature>
<evidence type="ECO:0000256" key="7">
    <source>
        <dbReference type="ARBA" id="ARBA00022989"/>
    </source>
</evidence>
<dbReference type="PROSITE" id="PS50893">
    <property type="entry name" value="ABC_TRANSPORTER_2"/>
    <property type="match status" value="2"/>
</dbReference>
<dbReference type="FunFam" id="3.40.50.300:FF:000967">
    <property type="entry name" value="ABC multidrug transporter mdr4"/>
    <property type="match status" value="1"/>
</dbReference>
<feature type="transmembrane region" description="Helical" evidence="10">
    <location>
        <begin position="133"/>
        <end position="157"/>
    </location>
</feature>
<evidence type="ECO:0000256" key="6">
    <source>
        <dbReference type="ARBA" id="ARBA00022840"/>
    </source>
</evidence>
<dbReference type="PANTHER" id="PTHR43394">
    <property type="entry name" value="ATP-DEPENDENT PERMEASE MDL1, MITOCHONDRIAL"/>
    <property type="match status" value="1"/>
</dbReference>
<dbReference type="InterPro" id="IPR003593">
    <property type="entry name" value="AAA+_ATPase"/>
</dbReference>
<feature type="transmembrane region" description="Helical" evidence="10">
    <location>
        <begin position="81"/>
        <end position="104"/>
    </location>
</feature>
<keyword evidence="6" id="KW-0067">ATP-binding</keyword>
<feature type="compositionally biased region" description="Basic and acidic residues" evidence="9">
    <location>
        <begin position="36"/>
        <end position="59"/>
    </location>
</feature>
<dbReference type="Pfam" id="PF00664">
    <property type="entry name" value="ABC_membrane"/>
    <property type="match status" value="2"/>
</dbReference>
<evidence type="ECO:0000256" key="1">
    <source>
        <dbReference type="ARBA" id="ARBA00004141"/>
    </source>
</evidence>
<feature type="transmembrane region" description="Helical" evidence="10">
    <location>
        <begin position="232"/>
        <end position="251"/>
    </location>
</feature>
<evidence type="ECO:0000256" key="4">
    <source>
        <dbReference type="ARBA" id="ARBA00022692"/>
    </source>
</evidence>
<gene>
    <name evidence="13" type="ORF">ALTATR162_LOCUS9907</name>
</gene>
<dbReference type="OrthoDB" id="6500128at2759"/>
<keyword evidence="8 10" id="KW-0472">Membrane</keyword>
<evidence type="ECO:0000256" key="2">
    <source>
        <dbReference type="ARBA" id="ARBA00007577"/>
    </source>
</evidence>
<dbReference type="CDD" id="cd18577">
    <property type="entry name" value="ABC_6TM_Pgp_ABCB1_D1_like"/>
    <property type="match status" value="1"/>
</dbReference>
<dbReference type="EMBL" id="CAJRGZ010000027">
    <property type="protein sequence ID" value="CAG5181931.1"/>
    <property type="molecule type" value="Genomic_DNA"/>
</dbReference>
<comment type="similarity">
    <text evidence="2">Belongs to the ABC transporter superfamily. ABCB family. Multidrug resistance exporter (TC 3.A.1.201) subfamily.</text>
</comment>
<dbReference type="GO" id="GO:0005524">
    <property type="term" value="F:ATP binding"/>
    <property type="evidence" value="ECO:0007669"/>
    <property type="project" value="UniProtKB-KW"/>
</dbReference>
<feature type="transmembrane region" description="Helical" evidence="10">
    <location>
        <begin position="772"/>
        <end position="798"/>
    </location>
</feature>
<dbReference type="InterPro" id="IPR003439">
    <property type="entry name" value="ABC_transporter-like_ATP-bd"/>
</dbReference>
<feature type="transmembrane region" description="Helical" evidence="10">
    <location>
        <begin position="206"/>
        <end position="226"/>
    </location>
</feature>
<reference evidence="13" key="1">
    <citation type="submission" date="2021-05" db="EMBL/GenBank/DDBJ databases">
        <authorList>
            <person name="Stam R."/>
        </authorList>
    </citation>
    <scope>NUCLEOTIDE SEQUENCE</scope>
    <source>
        <strain evidence="13">CS162</strain>
    </source>
</reference>
<evidence type="ECO:0008006" key="15">
    <source>
        <dbReference type="Google" id="ProtNLM"/>
    </source>
</evidence>
<evidence type="ECO:0000259" key="11">
    <source>
        <dbReference type="PROSITE" id="PS50893"/>
    </source>
</evidence>
<feature type="domain" description="ABC transporter" evidence="11">
    <location>
        <begin position="1054"/>
        <end position="1291"/>
    </location>
</feature>
<dbReference type="FunFam" id="1.20.1560.10:FF:000057">
    <property type="entry name" value="ABC multidrug transporter SitT"/>
    <property type="match status" value="1"/>
</dbReference>
<dbReference type="CDD" id="cd03249">
    <property type="entry name" value="ABC_MTABC3_MDL1_MDL2"/>
    <property type="match status" value="1"/>
</dbReference>